<evidence type="ECO:0000313" key="2">
    <source>
        <dbReference type="Proteomes" id="UP000644507"/>
    </source>
</evidence>
<dbReference type="AlphaFoldDB" id="A0A918WPX3"/>
<evidence type="ECO:0000313" key="1">
    <source>
        <dbReference type="EMBL" id="GHC66637.1"/>
    </source>
</evidence>
<gene>
    <name evidence="1" type="ORF">GCM10007100_38220</name>
</gene>
<sequence>MGPAEDRRSVSLSEKELEAVFFGAMSLLSKFLRSTWTATSGSLEAMDDYDRRHFIRTFLPGFLGLGMALPQLTAFVTRANACNGRLPADGAIN</sequence>
<reference evidence="1" key="2">
    <citation type="submission" date="2020-09" db="EMBL/GenBank/DDBJ databases">
        <authorList>
            <person name="Sun Q."/>
            <person name="Kim S."/>
        </authorList>
    </citation>
    <scope>NUCLEOTIDE SEQUENCE</scope>
    <source>
        <strain evidence="1">KCTC 12988</strain>
    </source>
</reference>
<keyword evidence="2" id="KW-1185">Reference proteome</keyword>
<name>A0A918WPX3_9BACT</name>
<organism evidence="1 2">
    <name type="scientific">Roseibacillus persicicus</name>
    <dbReference type="NCBI Taxonomy" id="454148"/>
    <lineage>
        <taxon>Bacteria</taxon>
        <taxon>Pseudomonadati</taxon>
        <taxon>Verrucomicrobiota</taxon>
        <taxon>Verrucomicrobiia</taxon>
        <taxon>Verrucomicrobiales</taxon>
        <taxon>Verrucomicrobiaceae</taxon>
        <taxon>Roseibacillus</taxon>
    </lineage>
</organism>
<proteinExistence type="predicted"/>
<reference evidence="1" key="1">
    <citation type="journal article" date="2014" name="Int. J. Syst. Evol. Microbiol.">
        <title>Complete genome sequence of Corynebacterium casei LMG S-19264T (=DSM 44701T), isolated from a smear-ripened cheese.</title>
        <authorList>
            <consortium name="US DOE Joint Genome Institute (JGI-PGF)"/>
            <person name="Walter F."/>
            <person name="Albersmeier A."/>
            <person name="Kalinowski J."/>
            <person name="Ruckert C."/>
        </authorList>
    </citation>
    <scope>NUCLEOTIDE SEQUENCE</scope>
    <source>
        <strain evidence="1">KCTC 12988</strain>
    </source>
</reference>
<protein>
    <submittedName>
        <fullName evidence="1">Uncharacterized protein</fullName>
    </submittedName>
</protein>
<comment type="caution">
    <text evidence="1">The sequence shown here is derived from an EMBL/GenBank/DDBJ whole genome shotgun (WGS) entry which is preliminary data.</text>
</comment>
<accession>A0A918WPX3</accession>
<dbReference type="Proteomes" id="UP000644507">
    <property type="component" value="Unassembled WGS sequence"/>
</dbReference>
<dbReference type="EMBL" id="BMXI01000021">
    <property type="protein sequence ID" value="GHC66637.1"/>
    <property type="molecule type" value="Genomic_DNA"/>
</dbReference>